<dbReference type="GO" id="GO:0015252">
    <property type="term" value="F:proton channel activity"/>
    <property type="evidence" value="ECO:0007669"/>
    <property type="project" value="InterPro"/>
</dbReference>
<dbReference type="GO" id="GO:0005267">
    <property type="term" value="F:potassium channel activity"/>
    <property type="evidence" value="ECO:0007669"/>
    <property type="project" value="UniProtKB-KW"/>
</dbReference>
<reference evidence="14 15" key="1">
    <citation type="submission" date="2019-10" db="EMBL/GenBank/DDBJ databases">
        <title>Genome sequence of Luteimicrobium xylanilyticum HY-24.</title>
        <authorList>
            <person name="Kim D.Y."/>
            <person name="Park H.-Y."/>
        </authorList>
    </citation>
    <scope>NUCLEOTIDE SEQUENCE [LARGE SCALE GENOMIC DNA]</scope>
    <source>
        <strain evidence="14 15">HY-24</strain>
    </source>
</reference>
<evidence type="ECO:0000313" key="14">
    <source>
        <dbReference type="EMBL" id="QFU96723.1"/>
    </source>
</evidence>
<comment type="subcellular location">
    <subcellularLocation>
        <location evidence="1">Membrane</location>
        <topology evidence="1">Multi-pass membrane protein</topology>
    </subcellularLocation>
</comment>
<evidence type="ECO:0000256" key="12">
    <source>
        <dbReference type="ARBA" id="ARBA00034430"/>
    </source>
</evidence>
<dbReference type="Pfam" id="PF06736">
    <property type="entry name" value="TMEM175"/>
    <property type="match status" value="1"/>
</dbReference>
<name>A0A5P9Q5R9_9MICO</name>
<comment type="catalytic activity">
    <reaction evidence="12">
        <text>K(+)(in) = K(+)(out)</text>
        <dbReference type="Rhea" id="RHEA:29463"/>
        <dbReference type="ChEBI" id="CHEBI:29103"/>
    </reaction>
</comment>
<sequence>MSEDHSAAPQTEGRGGGPTVFRGTALDRIVFFSDAVVAIAITLVVLPLVDGARDLEGRTAAQFVSDNGWQLAAAALTFVVVAVFWRTHHALFAHATGATSRAVSLNLLWLACIAFFPVPTVLLVDADGDDRVAHALYIGTMLVAVVTLVLESIELERHGLVPPDDGPPVARWTASIAFALAFVLSFAFPSWNAWPLLVLVPTAWVERSLRRRARGRAQG</sequence>
<dbReference type="GO" id="GO:0016020">
    <property type="term" value="C:membrane"/>
    <property type="evidence" value="ECO:0007669"/>
    <property type="project" value="UniProtKB-SubCell"/>
</dbReference>
<evidence type="ECO:0000256" key="1">
    <source>
        <dbReference type="ARBA" id="ARBA00004141"/>
    </source>
</evidence>
<evidence type="ECO:0000256" key="8">
    <source>
        <dbReference type="ARBA" id="ARBA00022989"/>
    </source>
</evidence>
<evidence type="ECO:0008006" key="16">
    <source>
        <dbReference type="Google" id="ProtNLM"/>
    </source>
</evidence>
<gene>
    <name evidence="14" type="ORF">KDY119_00210</name>
</gene>
<evidence type="ECO:0000256" key="2">
    <source>
        <dbReference type="ARBA" id="ARBA00006920"/>
    </source>
</evidence>
<evidence type="ECO:0000256" key="3">
    <source>
        <dbReference type="ARBA" id="ARBA00022448"/>
    </source>
</evidence>
<dbReference type="Proteomes" id="UP000326702">
    <property type="component" value="Chromosome"/>
</dbReference>
<proteinExistence type="inferred from homology"/>
<dbReference type="RefSeq" id="WP_051136880.1">
    <property type="nucleotide sequence ID" value="NZ_BAABIH010000013.1"/>
</dbReference>
<evidence type="ECO:0000256" key="10">
    <source>
        <dbReference type="ARBA" id="ARBA00023136"/>
    </source>
</evidence>
<dbReference type="InterPro" id="IPR010617">
    <property type="entry name" value="TMEM175-like"/>
</dbReference>
<keyword evidence="10 13" id="KW-0472">Membrane</keyword>
<evidence type="ECO:0000256" key="13">
    <source>
        <dbReference type="SAM" id="Phobius"/>
    </source>
</evidence>
<feature type="transmembrane region" description="Helical" evidence="13">
    <location>
        <begin position="29"/>
        <end position="49"/>
    </location>
</feature>
<keyword evidence="11" id="KW-0407">Ion channel</keyword>
<evidence type="ECO:0000256" key="9">
    <source>
        <dbReference type="ARBA" id="ARBA00023065"/>
    </source>
</evidence>
<keyword evidence="15" id="KW-1185">Reference proteome</keyword>
<dbReference type="OrthoDB" id="7626281at2"/>
<keyword evidence="8 13" id="KW-1133">Transmembrane helix</keyword>
<evidence type="ECO:0000256" key="11">
    <source>
        <dbReference type="ARBA" id="ARBA00023303"/>
    </source>
</evidence>
<comment type="similarity">
    <text evidence="2">Belongs to the TMEM175 family.</text>
</comment>
<evidence type="ECO:0000313" key="15">
    <source>
        <dbReference type="Proteomes" id="UP000326702"/>
    </source>
</evidence>
<keyword evidence="9" id="KW-0406">Ion transport</keyword>
<feature type="transmembrane region" description="Helical" evidence="13">
    <location>
        <begin position="69"/>
        <end position="87"/>
    </location>
</feature>
<feature type="transmembrane region" description="Helical" evidence="13">
    <location>
        <begin position="107"/>
        <end position="124"/>
    </location>
</feature>
<dbReference type="AlphaFoldDB" id="A0A5P9Q5R9"/>
<keyword evidence="4" id="KW-0633">Potassium transport</keyword>
<organism evidence="14 15">
    <name type="scientific">Luteimicrobium xylanilyticum</name>
    <dbReference type="NCBI Taxonomy" id="1133546"/>
    <lineage>
        <taxon>Bacteria</taxon>
        <taxon>Bacillati</taxon>
        <taxon>Actinomycetota</taxon>
        <taxon>Actinomycetes</taxon>
        <taxon>Micrococcales</taxon>
        <taxon>Luteimicrobium</taxon>
    </lineage>
</organism>
<feature type="transmembrane region" description="Helical" evidence="13">
    <location>
        <begin position="136"/>
        <end position="155"/>
    </location>
</feature>
<protein>
    <recommendedName>
        <fullName evidence="16">Potassium channel</fullName>
    </recommendedName>
</protein>
<evidence type="ECO:0000256" key="5">
    <source>
        <dbReference type="ARBA" id="ARBA00022692"/>
    </source>
</evidence>
<dbReference type="EMBL" id="CP045529">
    <property type="protein sequence ID" value="QFU96723.1"/>
    <property type="molecule type" value="Genomic_DNA"/>
</dbReference>
<evidence type="ECO:0000256" key="4">
    <source>
        <dbReference type="ARBA" id="ARBA00022538"/>
    </source>
</evidence>
<accession>A0A5P9Q5R9</accession>
<keyword evidence="7" id="KW-0630">Potassium</keyword>
<evidence type="ECO:0000256" key="7">
    <source>
        <dbReference type="ARBA" id="ARBA00022958"/>
    </source>
</evidence>
<evidence type="ECO:0000256" key="6">
    <source>
        <dbReference type="ARBA" id="ARBA00022826"/>
    </source>
</evidence>
<keyword evidence="6" id="KW-0631">Potassium channel</keyword>
<keyword evidence="5 13" id="KW-0812">Transmembrane</keyword>
<dbReference type="KEGG" id="lxl:KDY119_00210"/>
<keyword evidence="3" id="KW-0813">Transport</keyword>
<feature type="transmembrane region" description="Helical" evidence="13">
    <location>
        <begin position="175"/>
        <end position="204"/>
    </location>
</feature>